<dbReference type="KEGG" id="mcad:Pan265_10930"/>
<evidence type="ECO:0000256" key="1">
    <source>
        <dbReference type="ARBA" id="ARBA00022729"/>
    </source>
</evidence>
<evidence type="ECO:0000256" key="3">
    <source>
        <dbReference type="SAM" id="MobiDB-lite"/>
    </source>
</evidence>
<name>A0A518BWD8_9BACT</name>
<evidence type="ECO:0000313" key="6">
    <source>
        <dbReference type="EMBL" id="QDU71244.1"/>
    </source>
</evidence>
<dbReference type="AlphaFoldDB" id="A0A518BWD8"/>
<dbReference type="OrthoDB" id="259433at2"/>
<accession>A0A518BWD8</accession>
<organism evidence="6 7">
    <name type="scientific">Mucisphaera calidilacus</name>
    <dbReference type="NCBI Taxonomy" id="2527982"/>
    <lineage>
        <taxon>Bacteria</taxon>
        <taxon>Pseudomonadati</taxon>
        <taxon>Planctomycetota</taxon>
        <taxon>Phycisphaerae</taxon>
        <taxon>Phycisphaerales</taxon>
        <taxon>Phycisphaeraceae</taxon>
        <taxon>Mucisphaera</taxon>
    </lineage>
</organism>
<keyword evidence="2" id="KW-1015">Disulfide bond</keyword>
<feature type="compositionally biased region" description="Polar residues" evidence="3">
    <location>
        <begin position="489"/>
        <end position="500"/>
    </location>
</feature>
<evidence type="ECO:0000256" key="2">
    <source>
        <dbReference type="ARBA" id="ARBA00023157"/>
    </source>
</evidence>
<evidence type="ECO:0000256" key="4">
    <source>
        <dbReference type="SAM" id="SignalP"/>
    </source>
</evidence>
<feature type="chain" id="PRO_5022239427" evidence="4">
    <location>
        <begin position="22"/>
        <end position="1082"/>
    </location>
</feature>
<protein>
    <submittedName>
        <fullName evidence="6">Laminin G domain protein</fullName>
    </submittedName>
</protein>
<proteinExistence type="predicted"/>
<gene>
    <name evidence="6" type="ORF">Pan265_10930</name>
</gene>
<dbReference type="RefSeq" id="WP_145445401.1">
    <property type="nucleotide sequence ID" value="NZ_CP036280.1"/>
</dbReference>
<dbReference type="InterPro" id="IPR013320">
    <property type="entry name" value="ConA-like_dom_sf"/>
</dbReference>
<reference evidence="6 7" key="1">
    <citation type="submission" date="2019-02" db="EMBL/GenBank/DDBJ databases">
        <title>Deep-cultivation of Planctomycetes and their phenomic and genomic characterization uncovers novel biology.</title>
        <authorList>
            <person name="Wiegand S."/>
            <person name="Jogler M."/>
            <person name="Boedeker C."/>
            <person name="Pinto D."/>
            <person name="Vollmers J."/>
            <person name="Rivas-Marin E."/>
            <person name="Kohn T."/>
            <person name="Peeters S.H."/>
            <person name="Heuer A."/>
            <person name="Rast P."/>
            <person name="Oberbeckmann S."/>
            <person name="Bunk B."/>
            <person name="Jeske O."/>
            <person name="Meyerdierks A."/>
            <person name="Storesund J.E."/>
            <person name="Kallscheuer N."/>
            <person name="Luecker S."/>
            <person name="Lage O.M."/>
            <person name="Pohl T."/>
            <person name="Merkel B.J."/>
            <person name="Hornburger P."/>
            <person name="Mueller R.-W."/>
            <person name="Bruemmer F."/>
            <person name="Labrenz M."/>
            <person name="Spormann A.M."/>
            <person name="Op den Camp H."/>
            <person name="Overmann J."/>
            <person name="Amann R."/>
            <person name="Jetten M.S.M."/>
            <person name="Mascher T."/>
            <person name="Medema M.H."/>
            <person name="Devos D.P."/>
            <person name="Kaster A.-K."/>
            <person name="Ovreas L."/>
            <person name="Rohde M."/>
            <person name="Galperin M.Y."/>
            <person name="Jogler C."/>
        </authorList>
    </citation>
    <scope>NUCLEOTIDE SEQUENCE [LARGE SCALE GENOMIC DNA]</scope>
    <source>
        <strain evidence="6 7">Pan265</strain>
    </source>
</reference>
<feature type="region of interest" description="Disordered" evidence="3">
    <location>
        <begin position="1062"/>
        <end position="1082"/>
    </location>
</feature>
<feature type="domain" description="LamG-like jellyroll fold" evidence="5">
    <location>
        <begin position="697"/>
        <end position="844"/>
    </location>
</feature>
<dbReference type="PANTHER" id="PTHR42535:SF2">
    <property type="entry name" value="CHROMOSOME UNDETERMINED SCAFFOLD_146, WHOLE GENOME SHOTGUN SEQUENCE"/>
    <property type="match status" value="1"/>
</dbReference>
<dbReference type="EMBL" id="CP036280">
    <property type="protein sequence ID" value="QDU71244.1"/>
    <property type="molecule type" value="Genomic_DNA"/>
</dbReference>
<evidence type="ECO:0000259" key="5">
    <source>
        <dbReference type="SMART" id="SM00560"/>
    </source>
</evidence>
<dbReference type="PANTHER" id="PTHR42535">
    <property type="entry name" value="OOKINETE PROTEIN, PUTATIVE-RELATED"/>
    <property type="match status" value="1"/>
</dbReference>
<dbReference type="Pfam" id="PF13385">
    <property type="entry name" value="Laminin_G_3"/>
    <property type="match status" value="2"/>
</dbReference>
<sequence precursor="true">MRRGVALLLVLVLLAVGSSMALSFIAAQSTTLAISQNLQRKAQARANAELLLFAVSRYLEAQTDWRTALTEGDLITSHNGVSLTLADGLDTDDDGTVESDGDLNDDLADPVTLTATAFFDGVEHTVSRAFWPAVGGGGPAILMIVGDDSSLTAQESLRHNFLYNHGYNVLLLNASASTTDYNNAISEAEAVYVPATAHTPSVGNRLDDCLIGIVSEASGYTDNLGLASSDSVTSSGTTITITDASHPILGGYSTGPLQITGSSASLVRHASTSGSDAASLASLGAQTALLALETAGIRADSSVSPARRVALPWGAASFDFAELNADGRTILTQSIDWVASGASRIGNARLLAFYNFIQGDPIPPQLLAHWSMDDTPPATTEVGFGVLARDSIKLWNGSSVDSYQSTLGSYGGSNIGAQANLATNTTENNKVEVSGGTINGNLSIGLGGTINNVVKLYNGAAVTGTTEILLSNNEVAPPADHAGMPGHTGNRTDNGGNVSLGTDGHATDYHFNQWVINNGTQVTIHGDVRIQLNNKLDLNDGDIILAPDATLHLAARHNITVNNGSSINADSARTGAFVLDITTSNRSLTLNGGVVAGTLRVGGDITLNNNAAVYGKLSTNDDLIVNNGSIHIDLDRVSDIVTYPPFDVADERASRDGRTSGVVLAEQPGFDTDSTSLALDGSTGVVEVPHDNAFMIDRGAISLWFRAENLSGKQGLLTKDSKDRDNGGHLSIYTDGSRVKATIESRNSTYNLQSGNNLSPSTWHHVTFVFGSGGAQLYLDGNLVDTDLHNGGIGSSSGGTGNEEPWLIGAMQELTGNRTTSGWNHPFEGRIDDIRVYRTRLSPTQIADILSGNEPAAEADPTLVEDRSGYGIPAHLYIKDPDRVSWLPDGGVEIHNNTSIESPSMISKVSQAVTAAGQFSLVIDYEPGVLNQGSDQDILSYQSFAGASNQENIEIEQRRDRYNVKTKRASGYRQVLTSSIVNGARQVLVVTHDGTNLKFYVDGTLEFTTSAGGAPVWYDQGGIGLGAEAYKYNEPFRGKLFRVAFYDGALSEQEIIGNYTTQTSEAGLGPPRPARWDWNERN</sequence>
<feature type="region of interest" description="Disordered" evidence="3">
    <location>
        <begin position="480"/>
        <end position="501"/>
    </location>
</feature>
<evidence type="ECO:0000313" key="7">
    <source>
        <dbReference type="Proteomes" id="UP000320386"/>
    </source>
</evidence>
<dbReference type="Proteomes" id="UP000320386">
    <property type="component" value="Chromosome"/>
</dbReference>
<keyword evidence="7" id="KW-1185">Reference proteome</keyword>
<feature type="signal peptide" evidence="4">
    <location>
        <begin position="1"/>
        <end position="21"/>
    </location>
</feature>
<dbReference type="InterPro" id="IPR006558">
    <property type="entry name" value="LamG-like"/>
</dbReference>
<dbReference type="SUPFAM" id="SSF49899">
    <property type="entry name" value="Concanavalin A-like lectins/glucanases"/>
    <property type="match status" value="2"/>
</dbReference>
<dbReference type="Gene3D" id="2.60.120.200">
    <property type="match status" value="2"/>
</dbReference>
<dbReference type="SMART" id="SM00560">
    <property type="entry name" value="LamGL"/>
    <property type="match status" value="1"/>
</dbReference>
<keyword evidence="1 4" id="KW-0732">Signal</keyword>